<keyword evidence="4 6" id="KW-1133">Transmembrane helix</keyword>
<gene>
    <name evidence="8" type="ORF">BS640_05570</name>
</gene>
<feature type="transmembrane region" description="Helical" evidence="6">
    <location>
        <begin position="31"/>
        <end position="49"/>
    </location>
</feature>
<feature type="transmembrane region" description="Helical" evidence="6">
    <location>
        <begin position="210"/>
        <end position="228"/>
    </location>
</feature>
<feature type="transmembrane region" description="Helical" evidence="6">
    <location>
        <begin position="114"/>
        <end position="137"/>
    </location>
</feature>
<evidence type="ECO:0000256" key="6">
    <source>
        <dbReference type="SAM" id="Phobius"/>
    </source>
</evidence>
<feature type="transmembrane region" description="Helical" evidence="6">
    <location>
        <begin position="233"/>
        <end position="251"/>
    </location>
</feature>
<dbReference type="EMBL" id="MRWE01000006">
    <property type="protein sequence ID" value="ORJ26590.1"/>
    <property type="molecule type" value="Genomic_DNA"/>
</dbReference>
<comment type="subcellular location">
    <subcellularLocation>
        <location evidence="1">Cell membrane</location>
        <topology evidence="1">Multi-pass membrane protein</topology>
    </subcellularLocation>
</comment>
<dbReference type="RefSeq" id="WP_081601382.1">
    <property type="nucleotide sequence ID" value="NZ_CAUQAZ010000001.1"/>
</dbReference>
<feature type="transmembrane region" description="Helical" evidence="6">
    <location>
        <begin position="80"/>
        <end position="102"/>
    </location>
</feature>
<name>A0A1X0WIL3_9GAMM</name>
<proteinExistence type="predicted"/>
<keyword evidence="2" id="KW-1003">Cell membrane</keyword>
<protein>
    <recommendedName>
        <fullName evidence="7">MASE1 domain-containing protein</fullName>
    </recommendedName>
</protein>
<dbReference type="AlphaFoldDB" id="A0A1X0WIL3"/>
<accession>A0A1X0WIL3</accession>
<evidence type="ECO:0000313" key="8">
    <source>
        <dbReference type="EMBL" id="ORJ26590.1"/>
    </source>
</evidence>
<dbReference type="STRING" id="1646377.BS640_05570"/>
<evidence type="ECO:0000256" key="4">
    <source>
        <dbReference type="ARBA" id="ARBA00022989"/>
    </source>
</evidence>
<dbReference type="GO" id="GO:0005886">
    <property type="term" value="C:plasma membrane"/>
    <property type="evidence" value="ECO:0007669"/>
    <property type="project" value="UniProtKB-SubCell"/>
</dbReference>
<evidence type="ECO:0000256" key="2">
    <source>
        <dbReference type="ARBA" id="ARBA00022475"/>
    </source>
</evidence>
<dbReference type="InterPro" id="IPR007895">
    <property type="entry name" value="MASE1"/>
</dbReference>
<evidence type="ECO:0000256" key="5">
    <source>
        <dbReference type="ARBA" id="ARBA00023136"/>
    </source>
</evidence>
<evidence type="ECO:0000256" key="1">
    <source>
        <dbReference type="ARBA" id="ARBA00004651"/>
    </source>
</evidence>
<dbReference type="Proteomes" id="UP000192536">
    <property type="component" value="Unassembled WGS sequence"/>
</dbReference>
<reference evidence="8 9" key="1">
    <citation type="journal article" date="2017" name="Int. J. Syst. Evol. Microbiol.">
        <title>Rouxiella badensis sp. nov. and Rouxiella silvae sp. nov. isolated from peat bog soil in Germany and emendation of the genus description.</title>
        <authorList>
            <person name="Le Fleche-Mateos A."/>
            <person name="Kugler J.H."/>
            <person name="Hansen S.H."/>
            <person name="Syldatk C."/>
            <person name="Hausmann R."/>
            <person name="Lomprez F."/>
            <person name="Vandenbogaert M."/>
            <person name="Manuguerra J.C."/>
            <person name="Grimont P.A."/>
        </authorList>
    </citation>
    <scope>NUCLEOTIDE SEQUENCE [LARGE SCALE GENOMIC DNA]</scope>
    <source>
        <strain evidence="8 9">DSM 100043</strain>
    </source>
</reference>
<feature type="transmembrane region" description="Helical" evidence="6">
    <location>
        <begin position="181"/>
        <end position="198"/>
    </location>
</feature>
<dbReference type="Pfam" id="PF05231">
    <property type="entry name" value="MASE1"/>
    <property type="match status" value="1"/>
</dbReference>
<sequence>MTRWAFPLKWLLFSLSYLALAFLCLETRDSSSLSSAIWLPAGLTLGILCSSPLSRWPLWLVSAGTLHVLASYLHHRPMDITLVFAVTNLVILCLSAHVWLTLMKGRGIASNLSAMALFISIVLAASALGGMTILFALRMLAYPTVVSHFVSWSISNATGCLAMAPLFMVNQLVINKRVKSQNLLLITGILLITLALFLPDYDYQQNIPTVDFSLYLLFGLILLSLLFITERRLALLQVIIALIISITTIYNRGPFADSFYSDNNGITASQLYLLAIFISALLVRSGITDLYFLKRQSERQILLMSANFAEQKSYPFRINVTQQKVIWTDVLKMPDALPQAALMTPAQILGRMHPDDRTLFSPWFMGANKTSVRPFTQPVRLILSSSDFCKGHIALLSDHDNNANLYLNGVLTLYQGPLPEPVRQLT</sequence>
<evidence type="ECO:0000256" key="3">
    <source>
        <dbReference type="ARBA" id="ARBA00022692"/>
    </source>
</evidence>
<comment type="caution">
    <text evidence="8">The sequence shown here is derived from an EMBL/GenBank/DDBJ whole genome shotgun (WGS) entry which is preliminary data.</text>
</comment>
<feature type="domain" description="MASE1" evidence="7">
    <location>
        <begin position="11"/>
        <end position="284"/>
    </location>
</feature>
<keyword evidence="5 6" id="KW-0472">Membrane</keyword>
<evidence type="ECO:0000313" key="9">
    <source>
        <dbReference type="Proteomes" id="UP000192536"/>
    </source>
</evidence>
<feature type="transmembrane region" description="Helical" evidence="6">
    <location>
        <begin position="271"/>
        <end position="293"/>
    </location>
</feature>
<feature type="transmembrane region" description="Helical" evidence="6">
    <location>
        <begin position="149"/>
        <end position="169"/>
    </location>
</feature>
<evidence type="ECO:0000259" key="7">
    <source>
        <dbReference type="Pfam" id="PF05231"/>
    </source>
</evidence>
<keyword evidence="3 6" id="KW-0812">Transmembrane</keyword>
<keyword evidence="9" id="KW-1185">Reference proteome</keyword>
<organism evidence="8 9">
    <name type="scientific">Rouxiella badensis</name>
    <dbReference type="NCBI Taxonomy" id="1646377"/>
    <lineage>
        <taxon>Bacteria</taxon>
        <taxon>Pseudomonadati</taxon>
        <taxon>Pseudomonadota</taxon>
        <taxon>Gammaproteobacteria</taxon>
        <taxon>Enterobacterales</taxon>
        <taxon>Yersiniaceae</taxon>
        <taxon>Rouxiella</taxon>
    </lineage>
</organism>